<dbReference type="WBParaSite" id="ACRNAN_Path_1397.g5477.t1">
    <property type="protein sequence ID" value="ACRNAN_Path_1397.g5477.t1"/>
    <property type="gene ID" value="ACRNAN_Path_1397.g5477"/>
</dbReference>
<accession>A0A914BZX0</accession>
<dbReference type="AlphaFoldDB" id="A0A914BZX0"/>
<organism evidence="1 2">
    <name type="scientific">Acrobeloides nanus</name>
    <dbReference type="NCBI Taxonomy" id="290746"/>
    <lineage>
        <taxon>Eukaryota</taxon>
        <taxon>Metazoa</taxon>
        <taxon>Ecdysozoa</taxon>
        <taxon>Nematoda</taxon>
        <taxon>Chromadorea</taxon>
        <taxon>Rhabditida</taxon>
        <taxon>Tylenchina</taxon>
        <taxon>Cephalobomorpha</taxon>
        <taxon>Cephaloboidea</taxon>
        <taxon>Cephalobidae</taxon>
        <taxon>Acrobeloides</taxon>
    </lineage>
</organism>
<protein>
    <submittedName>
        <fullName evidence="2">Uncharacterized protein</fullName>
    </submittedName>
</protein>
<name>A0A914BZX0_9BILA</name>
<reference evidence="2" key="1">
    <citation type="submission" date="2022-11" db="UniProtKB">
        <authorList>
            <consortium name="WormBaseParasite"/>
        </authorList>
    </citation>
    <scope>IDENTIFICATION</scope>
</reference>
<sequence length="80" mass="9293">MQSKFHKTDSVSSIDSIKNRFSFSNALTKAIKFDELEELPKVKHHKTLKEIGGTLSLNELLKTKSTMHTFKQMNIMRLKR</sequence>
<keyword evidence="1" id="KW-1185">Reference proteome</keyword>
<evidence type="ECO:0000313" key="2">
    <source>
        <dbReference type="WBParaSite" id="ACRNAN_Path_1397.g5477.t1"/>
    </source>
</evidence>
<proteinExistence type="predicted"/>
<evidence type="ECO:0000313" key="1">
    <source>
        <dbReference type="Proteomes" id="UP000887540"/>
    </source>
</evidence>
<dbReference type="Proteomes" id="UP000887540">
    <property type="component" value="Unplaced"/>
</dbReference>